<dbReference type="AlphaFoldDB" id="T1JMV0"/>
<feature type="compositionally biased region" description="Low complexity" evidence="1">
    <location>
        <begin position="84"/>
        <end position="96"/>
    </location>
</feature>
<name>T1JMV0_STRMM</name>
<organism evidence="2 3">
    <name type="scientific">Strigamia maritima</name>
    <name type="common">European centipede</name>
    <name type="synonym">Geophilus maritimus</name>
    <dbReference type="NCBI Taxonomy" id="126957"/>
    <lineage>
        <taxon>Eukaryota</taxon>
        <taxon>Metazoa</taxon>
        <taxon>Ecdysozoa</taxon>
        <taxon>Arthropoda</taxon>
        <taxon>Myriapoda</taxon>
        <taxon>Chilopoda</taxon>
        <taxon>Pleurostigmophora</taxon>
        <taxon>Geophilomorpha</taxon>
        <taxon>Linotaeniidae</taxon>
        <taxon>Strigamia</taxon>
    </lineage>
</organism>
<evidence type="ECO:0000313" key="3">
    <source>
        <dbReference type="Proteomes" id="UP000014500"/>
    </source>
</evidence>
<evidence type="ECO:0000256" key="1">
    <source>
        <dbReference type="SAM" id="MobiDB-lite"/>
    </source>
</evidence>
<dbReference type="eggNOG" id="KOG2504">
    <property type="taxonomic scope" value="Eukaryota"/>
</dbReference>
<dbReference type="EnsemblMetazoa" id="SMAR015180-RA">
    <property type="protein sequence ID" value="SMAR015180-PA"/>
    <property type="gene ID" value="SMAR015180"/>
</dbReference>
<protein>
    <recommendedName>
        <fullName evidence="4">Monocarboxylate transporter</fullName>
    </recommendedName>
</protein>
<reference evidence="2" key="2">
    <citation type="submission" date="2015-02" db="UniProtKB">
        <authorList>
            <consortium name="EnsemblMetazoa"/>
        </authorList>
    </citation>
    <scope>IDENTIFICATION</scope>
</reference>
<evidence type="ECO:0000313" key="2">
    <source>
        <dbReference type="EnsemblMetazoa" id="SMAR015180-PA"/>
    </source>
</evidence>
<reference evidence="3" key="1">
    <citation type="submission" date="2011-05" db="EMBL/GenBank/DDBJ databases">
        <authorList>
            <person name="Richards S.R."/>
            <person name="Qu J."/>
            <person name="Jiang H."/>
            <person name="Jhangiani S.N."/>
            <person name="Agravi P."/>
            <person name="Goodspeed R."/>
            <person name="Gross S."/>
            <person name="Mandapat C."/>
            <person name="Jackson L."/>
            <person name="Mathew T."/>
            <person name="Pu L."/>
            <person name="Thornton R."/>
            <person name="Saada N."/>
            <person name="Wilczek-Boney K.B."/>
            <person name="Lee S."/>
            <person name="Kovar C."/>
            <person name="Wu Y."/>
            <person name="Scherer S.E."/>
            <person name="Worley K.C."/>
            <person name="Muzny D.M."/>
            <person name="Gibbs R."/>
        </authorList>
    </citation>
    <scope>NUCLEOTIDE SEQUENCE</scope>
    <source>
        <strain evidence="3">Brora</strain>
    </source>
</reference>
<feature type="compositionally biased region" description="Polar residues" evidence="1">
    <location>
        <begin position="97"/>
        <end position="106"/>
    </location>
</feature>
<dbReference type="Proteomes" id="UP000014500">
    <property type="component" value="Unassembled WGS sequence"/>
</dbReference>
<dbReference type="EMBL" id="JH431897">
    <property type="status" value="NOT_ANNOTATED_CDS"/>
    <property type="molecule type" value="Genomic_DNA"/>
</dbReference>
<proteinExistence type="predicted"/>
<feature type="region of interest" description="Disordered" evidence="1">
    <location>
        <begin position="56"/>
        <end position="108"/>
    </location>
</feature>
<dbReference type="HOGENOM" id="CLU_1284738_0_0_1"/>
<sequence length="215" mass="24014">MIFESGRGRFRVQLAFDKTESAHDVTRGIFLERVALIRRLASSRGGLPDFAMLPDGSIASDDTNPRGPSAPCPHHAPFSRHESSQSALSCQSSTTTGSGLQPTSPRRNAHMINTPVHEARASATIRQHYYPEGGWGWLITACVFMVHVLTTGMQLSYGILLVEIVRHFGSEYITEAVWNPIRLACLLPLMQIMMRDIVIWKISWEITLAVYCEIF</sequence>
<accession>T1JMV0</accession>
<evidence type="ECO:0008006" key="4">
    <source>
        <dbReference type="Google" id="ProtNLM"/>
    </source>
</evidence>
<dbReference type="STRING" id="126957.T1JMV0"/>
<keyword evidence="3" id="KW-1185">Reference proteome</keyword>